<dbReference type="CDD" id="cd01320">
    <property type="entry name" value="ADA"/>
    <property type="match status" value="1"/>
</dbReference>
<keyword evidence="4 5" id="KW-0546">Nucleotide metabolism</keyword>
<evidence type="ECO:0000256" key="2">
    <source>
        <dbReference type="ARBA" id="ARBA00022801"/>
    </source>
</evidence>
<feature type="binding site" evidence="5">
    <location>
        <position position="19"/>
    </location>
    <ligand>
        <name>Zn(2+)</name>
        <dbReference type="ChEBI" id="CHEBI:29105"/>
        <note>catalytic</note>
    </ligand>
</feature>
<dbReference type="HAMAP" id="MF_01962">
    <property type="entry name" value="Adenine_deaminase"/>
    <property type="match status" value="1"/>
</dbReference>
<dbReference type="Proteomes" id="UP001056291">
    <property type="component" value="Chromosome"/>
</dbReference>
<dbReference type="InterPro" id="IPR006330">
    <property type="entry name" value="Ado/ade_deaminase"/>
</dbReference>
<dbReference type="PANTHER" id="PTHR43114">
    <property type="entry name" value="ADENINE DEAMINASE"/>
    <property type="match status" value="1"/>
</dbReference>
<dbReference type="EC" id="3.5.4.2" evidence="5"/>
<evidence type="ECO:0000256" key="4">
    <source>
        <dbReference type="ARBA" id="ARBA00023080"/>
    </source>
</evidence>
<comment type="similarity">
    <text evidence="5">Belongs to the metallo-dependent hydrolases superfamily. Adenosine and AMP deaminases family. Adenine deaminase type 2 subfamily.</text>
</comment>
<dbReference type="NCBIfam" id="NF006850">
    <property type="entry name" value="PRK09358.1-6"/>
    <property type="match status" value="1"/>
</dbReference>
<reference evidence="7" key="1">
    <citation type="submission" date="2022-06" db="EMBL/GenBank/DDBJ databases">
        <title>Sneathiella actinostolidae sp. nov., isolated from a sea anemonein the Western Pacific Ocean.</title>
        <authorList>
            <person name="Wei M.J."/>
        </authorList>
    </citation>
    <scope>NUCLEOTIDE SEQUENCE</scope>
    <source>
        <strain evidence="7">PHK-P5</strain>
    </source>
</reference>
<dbReference type="Pfam" id="PF00962">
    <property type="entry name" value="A_deaminase"/>
    <property type="match status" value="1"/>
</dbReference>
<feature type="active site" description="Proton donor" evidence="5">
    <location>
        <position position="200"/>
    </location>
</feature>
<accession>A0ABY4WAF9</accession>
<feature type="domain" description="Adenosine deaminase" evidence="6">
    <location>
        <begin position="12"/>
        <end position="331"/>
    </location>
</feature>
<dbReference type="Gene3D" id="3.20.20.140">
    <property type="entry name" value="Metal-dependent hydrolases"/>
    <property type="match status" value="1"/>
</dbReference>
<dbReference type="RefSeq" id="WP_251935928.1">
    <property type="nucleotide sequence ID" value="NZ_CP098747.1"/>
</dbReference>
<keyword evidence="8" id="KW-1185">Reference proteome</keyword>
<keyword evidence="2 5" id="KW-0378">Hydrolase</keyword>
<dbReference type="NCBIfam" id="TIGR01430">
    <property type="entry name" value="aden_deam"/>
    <property type="match status" value="1"/>
</dbReference>
<gene>
    <name evidence="7" type="ORF">NBZ79_04665</name>
</gene>
<keyword evidence="1 5" id="KW-0479">Metal-binding</keyword>
<evidence type="ECO:0000256" key="5">
    <source>
        <dbReference type="HAMAP-Rule" id="MF_01962"/>
    </source>
</evidence>
<feature type="site" description="Important for catalytic activity" evidence="5">
    <location>
        <position position="221"/>
    </location>
</feature>
<dbReference type="PANTHER" id="PTHR43114:SF6">
    <property type="entry name" value="ADENINE DEAMINASE"/>
    <property type="match status" value="1"/>
</dbReference>
<evidence type="ECO:0000256" key="3">
    <source>
        <dbReference type="ARBA" id="ARBA00022833"/>
    </source>
</evidence>
<comment type="cofactor">
    <cofactor evidence="5">
        <name>Zn(2+)</name>
        <dbReference type="ChEBI" id="CHEBI:29105"/>
    </cofactor>
    <text evidence="5">Binds 1 zinc ion per subunit.</text>
</comment>
<evidence type="ECO:0000313" key="8">
    <source>
        <dbReference type="Proteomes" id="UP001056291"/>
    </source>
</evidence>
<name>A0ABY4WAF9_9PROT</name>
<proteinExistence type="inferred from homology"/>
<organism evidence="7 8">
    <name type="scientific">Sneathiella marina</name>
    <dbReference type="NCBI Taxonomy" id="2950108"/>
    <lineage>
        <taxon>Bacteria</taxon>
        <taxon>Pseudomonadati</taxon>
        <taxon>Pseudomonadota</taxon>
        <taxon>Alphaproteobacteria</taxon>
        <taxon>Sneathiellales</taxon>
        <taxon>Sneathiellaceae</taxon>
        <taxon>Sneathiella</taxon>
    </lineage>
</organism>
<keyword evidence="3 5" id="KW-0862">Zinc</keyword>
<dbReference type="InterPro" id="IPR032466">
    <property type="entry name" value="Metal_Hydrolase"/>
</dbReference>
<dbReference type="SUPFAM" id="SSF51556">
    <property type="entry name" value="Metallo-dependent hydrolases"/>
    <property type="match status" value="1"/>
</dbReference>
<dbReference type="EMBL" id="CP098747">
    <property type="protein sequence ID" value="USG62269.1"/>
    <property type="molecule type" value="Genomic_DNA"/>
</dbReference>
<protein>
    <recommendedName>
        <fullName evidence="5">Adenine deaminase</fullName>
        <shortName evidence="5">ADE</shortName>
        <ecNumber evidence="5">3.5.4.2</ecNumber>
    </recommendedName>
    <alternativeName>
        <fullName evidence="5">Adenine aminohydrolase</fullName>
        <shortName evidence="5">AAH</shortName>
    </alternativeName>
</protein>
<feature type="binding site" evidence="5">
    <location>
        <position position="17"/>
    </location>
    <ligand>
        <name>Zn(2+)</name>
        <dbReference type="ChEBI" id="CHEBI:29105"/>
        <note>catalytic</note>
    </ligand>
</feature>
<dbReference type="InterPro" id="IPR028892">
    <property type="entry name" value="ADE"/>
</dbReference>
<comment type="catalytic activity">
    <reaction evidence="5">
        <text>adenine + H2O + H(+) = hypoxanthine + NH4(+)</text>
        <dbReference type="Rhea" id="RHEA:23688"/>
        <dbReference type="ChEBI" id="CHEBI:15377"/>
        <dbReference type="ChEBI" id="CHEBI:15378"/>
        <dbReference type="ChEBI" id="CHEBI:16708"/>
        <dbReference type="ChEBI" id="CHEBI:17368"/>
        <dbReference type="ChEBI" id="CHEBI:28938"/>
        <dbReference type="EC" id="3.5.4.2"/>
    </reaction>
</comment>
<comment type="function">
    <text evidence="5">Catalyzes the hydrolytic deamination of adenine to hypoxanthine. Plays an important role in the purine salvage pathway and in nitrogen catabolism.</text>
</comment>
<dbReference type="GO" id="GO:0016787">
    <property type="term" value="F:hydrolase activity"/>
    <property type="evidence" value="ECO:0007669"/>
    <property type="project" value="UniProtKB-KW"/>
</dbReference>
<sequence>MQDLKAFYTGMPKTELHMHIEGSLEPELMFELAARNNIKLPFATVEDVRKAYDFSNLQDFLDIYYQGMGVLITEQDFYDLTWAYLTKIHGQNVVHTEIFFDPQGHTDRGVSFETVITGISRALEEGLETYGISSRLIMCFLRHLSEDAAFATLEQALSHKDKITGVGLDSSEQGHPPSKFERVFAAAKEAGFLAVAHAGEEGPPDYVYEALDLLKIDRLDHGNRALEDDALVQRLITENMALTVCPLSNYHLAGVSDMRQHPLRKMLDLGLKATLNSDDPAYFGGYMNENFEAVVEPLGMTREHILALARNGIDASFTSVVQKQELQDQLSAYVADYDAA</sequence>
<feature type="binding site" evidence="5">
    <location>
        <position position="279"/>
    </location>
    <ligand>
        <name>substrate</name>
    </ligand>
</feature>
<feature type="binding site" evidence="5">
    <location>
        <position position="197"/>
    </location>
    <ligand>
        <name>Zn(2+)</name>
        <dbReference type="ChEBI" id="CHEBI:29105"/>
        <note>catalytic</note>
    </ligand>
</feature>
<evidence type="ECO:0000256" key="1">
    <source>
        <dbReference type="ARBA" id="ARBA00022723"/>
    </source>
</evidence>
<dbReference type="InterPro" id="IPR001365">
    <property type="entry name" value="A_deaminase_dom"/>
</dbReference>
<evidence type="ECO:0000259" key="6">
    <source>
        <dbReference type="Pfam" id="PF00962"/>
    </source>
</evidence>
<feature type="binding site" evidence="5">
    <location>
        <position position="278"/>
    </location>
    <ligand>
        <name>Zn(2+)</name>
        <dbReference type="ChEBI" id="CHEBI:29105"/>
        <note>catalytic</note>
    </ligand>
</feature>
<evidence type="ECO:0000313" key="7">
    <source>
        <dbReference type="EMBL" id="USG62269.1"/>
    </source>
</evidence>